<name>A0ABV0V1P0_9TELE</name>
<protein>
    <submittedName>
        <fullName evidence="1">Uncharacterized protein</fullName>
    </submittedName>
</protein>
<evidence type="ECO:0000313" key="2">
    <source>
        <dbReference type="Proteomes" id="UP001482620"/>
    </source>
</evidence>
<sequence>MEICQPKPVLTSSCLDSLCSPGPPTNGLFRTSWFSPSFWSDHYPAVEPFPGPRPSWTLRRAQSSIWTREIQEVGYEIRTR</sequence>
<accession>A0ABV0V1P0</accession>
<gene>
    <name evidence="1" type="ORF">ILYODFUR_005842</name>
</gene>
<dbReference type="EMBL" id="JAHRIQ010093032">
    <property type="protein sequence ID" value="MEQ2250919.1"/>
    <property type="molecule type" value="Genomic_DNA"/>
</dbReference>
<evidence type="ECO:0000313" key="1">
    <source>
        <dbReference type="EMBL" id="MEQ2250919.1"/>
    </source>
</evidence>
<dbReference type="Proteomes" id="UP001482620">
    <property type="component" value="Unassembled WGS sequence"/>
</dbReference>
<reference evidence="1 2" key="1">
    <citation type="submission" date="2021-06" db="EMBL/GenBank/DDBJ databases">
        <authorList>
            <person name="Palmer J.M."/>
        </authorList>
    </citation>
    <scope>NUCLEOTIDE SEQUENCE [LARGE SCALE GENOMIC DNA]</scope>
    <source>
        <strain evidence="2">if_2019</strain>
        <tissue evidence="1">Muscle</tissue>
    </source>
</reference>
<keyword evidence="2" id="KW-1185">Reference proteome</keyword>
<proteinExistence type="predicted"/>
<comment type="caution">
    <text evidence="1">The sequence shown here is derived from an EMBL/GenBank/DDBJ whole genome shotgun (WGS) entry which is preliminary data.</text>
</comment>
<organism evidence="1 2">
    <name type="scientific">Ilyodon furcidens</name>
    <name type="common">goldbreast splitfin</name>
    <dbReference type="NCBI Taxonomy" id="33524"/>
    <lineage>
        <taxon>Eukaryota</taxon>
        <taxon>Metazoa</taxon>
        <taxon>Chordata</taxon>
        <taxon>Craniata</taxon>
        <taxon>Vertebrata</taxon>
        <taxon>Euteleostomi</taxon>
        <taxon>Actinopterygii</taxon>
        <taxon>Neopterygii</taxon>
        <taxon>Teleostei</taxon>
        <taxon>Neoteleostei</taxon>
        <taxon>Acanthomorphata</taxon>
        <taxon>Ovalentaria</taxon>
        <taxon>Atherinomorphae</taxon>
        <taxon>Cyprinodontiformes</taxon>
        <taxon>Goodeidae</taxon>
        <taxon>Ilyodon</taxon>
    </lineage>
</organism>